<comment type="caution">
    <text evidence="3">The sequence shown here is derived from an EMBL/GenBank/DDBJ whole genome shotgun (WGS) entry which is preliminary data.</text>
</comment>
<dbReference type="AlphaFoldDB" id="A0A178XYN9"/>
<protein>
    <recommendedName>
        <fullName evidence="2">Phage tail lysozyme domain-containing protein</fullName>
    </recommendedName>
</protein>
<keyword evidence="4" id="KW-1185">Reference proteome</keyword>
<dbReference type="Gene3D" id="1.10.530.10">
    <property type="match status" value="1"/>
</dbReference>
<dbReference type="Pfam" id="PF18013">
    <property type="entry name" value="Phage_lysozyme2"/>
    <property type="match status" value="1"/>
</dbReference>
<dbReference type="STRING" id="1472378.AU381_00060"/>
<evidence type="ECO:0000259" key="2">
    <source>
        <dbReference type="Pfam" id="PF18013"/>
    </source>
</evidence>
<feature type="region of interest" description="Disordered" evidence="1">
    <location>
        <begin position="69"/>
        <end position="93"/>
    </location>
</feature>
<evidence type="ECO:0000313" key="3">
    <source>
        <dbReference type="EMBL" id="OAP40357.1"/>
    </source>
</evidence>
<feature type="compositionally biased region" description="Polar residues" evidence="1">
    <location>
        <begin position="639"/>
        <end position="648"/>
    </location>
</feature>
<feature type="compositionally biased region" description="Low complexity" evidence="1">
    <location>
        <begin position="69"/>
        <end position="80"/>
    </location>
</feature>
<feature type="domain" description="Phage tail lysozyme" evidence="2">
    <location>
        <begin position="108"/>
        <end position="234"/>
    </location>
</feature>
<feature type="region of interest" description="Disordered" evidence="1">
    <location>
        <begin position="629"/>
        <end position="654"/>
    </location>
</feature>
<dbReference type="InterPro" id="IPR041219">
    <property type="entry name" value="Phage_lysozyme2"/>
</dbReference>
<dbReference type="EMBL" id="LPUX01000053">
    <property type="protein sequence ID" value="OAP40357.1"/>
    <property type="molecule type" value="Genomic_DNA"/>
</dbReference>
<dbReference type="OrthoDB" id="7330655at2"/>
<evidence type="ECO:0000313" key="4">
    <source>
        <dbReference type="Proteomes" id="UP000094025"/>
    </source>
</evidence>
<accession>A0A178XYN9</accession>
<gene>
    <name evidence="3" type="ORF">AU381_00060</name>
</gene>
<organism evidence="3 4">
    <name type="scientific">Sinorhizobium glycinis</name>
    <dbReference type="NCBI Taxonomy" id="1472378"/>
    <lineage>
        <taxon>Bacteria</taxon>
        <taxon>Pseudomonadati</taxon>
        <taxon>Pseudomonadota</taxon>
        <taxon>Alphaproteobacteria</taxon>
        <taxon>Hyphomicrobiales</taxon>
        <taxon>Rhizobiaceae</taxon>
        <taxon>Sinorhizobium/Ensifer group</taxon>
        <taxon>Sinorhizobium</taxon>
    </lineage>
</organism>
<dbReference type="RefSeq" id="WP_060563937.1">
    <property type="nucleotide sequence ID" value="NZ_LPUX01000053.1"/>
</dbReference>
<feature type="region of interest" description="Disordered" evidence="1">
    <location>
        <begin position="123"/>
        <end position="145"/>
    </location>
</feature>
<reference evidence="3 4" key="1">
    <citation type="journal article" date="2016" name="Int. J. Syst. Evol. Microbiol.">
        <title>Ensifer glycinis sp. nov., an novel rhizobial species associated with Glycine spp.</title>
        <authorList>
            <person name="Yan H."/>
            <person name="Yan J."/>
            <person name="Sui X.H."/>
            <person name="Wang E.T."/>
            <person name="Chen W.X."/>
            <person name="Zhang X.X."/>
            <person name="Chen W.F."/>
        </authorList>
    </citation>
    <scope>NUCLEOTIDE SEQUENCE [LARGE SCALE GENOMIC DNA]</scope>
    <source>
        <strain evidence="3 4">CCBAU 23380</strain>
    </source>
</reference>
<name>A0A178XYN9_9HYPH</name>
<proteinExistence type="predicted"/>
<evidence type="ECO:0000256" key="1">
    <source>
        <dbReference type="SAM" id="MobiDB-lite"/>
    </source>
</evidence>
<dbReference type="Proteomes" id="UP000094025">
    <property type="component" value="Unassembled WGS sequence"/>
</dbReference>
<feature type="compositionally biased region" description="Polar residues" evidence="1">
    <location>
        <begin position="126"/>
        <end position="143"/>
    </location>
</feature>
<sequence>MAQLASLVLPNIAIPERDYSWLGGIADTLGGAIDQYSQDKSFGKLADLIGKQGGAAPAQQQGGFLSRLAPQQQPQSFAAPVTPVERGQPQGSTYQPFIETVRSGGVTNPYALSAIAATGRAESGFSPKNANRTWSDPSQSGQAGTAGGIMSWRNERLAGLNAYAASKGEQPGNISPQTQAEFFLQEDPQLIAALNNAGSVEEAQNLMNNAWKFAGYDQAGGEAARRRALAQNYFAQEFANASAPQTSADAVNAMAAGTLPAVSGAPLSEEAFTDRFGLTPLPVDKVEGREALAARLAETNAAGAAPAPQPVATPAASPAAFAPVEVADVSGAVGIPGVAPQLDAGLGGITNQQIADLVRDRNTREVGLKLWQQKLTGSNDSAFHFLTAPDGTLFRANKQTGQVDPVGNYGKQKGQYRTLTAEERTQLGIPETDQRVYQVGPEGQISAVGGAGQTINVGNEVEARRQAAAQAGLTPDDPAYQGFILTGKLPRENEQTLTATDKKAILEADEAVMNAEGVIPLLNRALELNDQAYSGPFAGTRGMISGTFGADAGEATLELDNVVTGQALGQLKAIFGGAPTEGERKILLDMSGSSNLPPEVRRGIYQRAMQAVQRRLQTYRDRANELRGGTFYKPESRSNKGNRTQSGVTWEIVE</sequence>